<gene>
    <name evidence="1" type="ORF">GlitD10_1867</name>
</gene>
<organism evidence="1 2">
    <name type="scientific">Gloeomargarita lithophora Alchichica-D10</name>
    <dbReference type="NCBI Taxonomy" id="1188229"/>
    <lineage>
        <taxon>Bacteria</taxon>
        <taxon>Bacillati</taxon>
        <taxon>Cyanobacteriota</taxon>
        <taxon>Cyanophyceae</taxon>
        <taxon>Gloeomargaritales</taxon>
        <taxon>Gloeomargaritaceae</taxon>
        <taxon>Gloeomargarita</taxon>
    </lineage>
</organism>
<dbReference type="OrthoDB" id="532556at2"/>
<name>A0A1J0AE35_9CYAN</name>
<dbReference type="AlphaFoldDB" id="A0A1J0AE35"/>
<evidence type="ECO:0000313" key="1">
    <source>
        <dbReference type="EMBL" id="APB34193.1"/>
    </source>
</evidence>
<evidence type="ECO:0000313" key="2">
    <source>
        <dbReference type="Proteomes" id="UP000180235"/>
    </source>
</evidence>
<dbReference type="Proteomes" id="UP000180235">
    <property type="component" value="Chromosome"/>
</dbReference>
<protein>
    <submittedName>
        <fullName evidence="1">Uncharacterized protein</fullName>
    </submittedName>
</protein>
<proteinExistence type="predicted"/>
<dbReference type="EMBL" id="CP017675">
    <property type="protein sequence ID" value="APB34193.1"/>
    <property type="molecule type" value="Genomic_DNA"/>
</dbReference>
<dbReference type="RefSeq" id="WP_071454674.1">
    <property type="nucleotide sequence ID" value="NZ_CP017675.1"/>
</dbReference>
<dbReference type="KEGG" id="glt:GlitD10_1867"/>
<keyword evidence="2" id="KW-1185">Reference proteome</keyword>
<accession>A0A1J0AE35</accession>
<reference evidence="1 2" key="1">
    <citation type="submission" date="2016-10" db="EMBL/GenBank/DDBJ databases">
        <title>Description of Gloeomargarita lithophora gen. nov., sp. nov., a thylakoid-bearing basal-branching cyanobacterium with intracellular carbonates, and proposal for Gloeomargaritales ord. nov.</title>
        <authorList>
            <person name="Moreira D."/>
            <person name="Tavera R."/>
            <person name="Benzerara K."/>
            <person name="Skouri-Panet F."/>
            <person name="Couradeau E."/>
            <person name="Gerard E."/>
            <person name="Loussert C."/>
            <person name="Novelo E."/>
            <person name="Zivanovic Y."/>
            <person name="Lopez-Garcia P."/>
        </authorList>
    </citation>
    <scope>NUCLEOTIDE SEQUENCE [LARGE SCALE GENOMIC DNA]</scope>
    <source>
        <strain evidence="1 2">D10</strain>
    </source>
</reference>
<sequence length="138" mass="15345">MDSPLITLILLGFATVSGDFYSNDAPIKAQVPAHPAHSKVMAGSLWQVVTPRLNCRRQAATQATIVRQFRRGDILEAEVGRGGADEVLRNVLDTNGKPWMWVRYRTTRPEDACFVRAHRRLIQPLAGQVRGKPADGRN</sequence>